<dbReference type="GO" id="GO:0000977">
    <property type="term" value="F:RNA polymerase II transcription regulatory region sequence-specific DNA binding"/>
    <property type="evidence" value="ECO:0007669"/>
    <property type="project" value="TreeGrafter"/>
</dbReference>
<feature type="domain" description="NF-X1-type" evidence="8">
    <location>
        <begin position="306"/>
        <end position="340"/>
    </location>
</feature>
<sequence length="545" mass="61746">VCGTVLQCASHTCEEICHSGKCGPCPRSGERTCPCGKAKANLPCTEDIPTCGDTCEKELECKIHMCSERCHTGPCGQCRQLCMKKCRCGQRSKEIPCYKEYLCETKCTRMKDCGKHQCRRKCCDKNCPSCEQECGKTLGCRNHKCSSRCHTGPCYPCPLTVPVTCNCGATKVIVPCGRDKVTRPPRCKLPCKIPPDCHHPTRIEHRCHFNRCPPCRQVCGKNHEKCSHTCPAICHSAVLTKVQQGKTKFPWEARPEVKLEQKNFECPPCLVPVPVTCLGEHETVNIPCWTARVQSCGRECKRLLPCGNHTCSLECHKVTQAISSDQAGTNCSQCEEPCEKARAKGCSHPCVLACHPDECPSCKQMIRMRCHCQLVVQYVECYKWTRAGQREKDHLKACPSQCPKMLKCGHQCTAICHPGSCPGAETCTKKMTVKCPCKFIKKEFPCHEVIKKKIVLQCDEVCKMTREKQRQSKDDKDKQKQEEDLKRQQEELEEFERKLKKPKRKPRKQRVVEEEPSFIQRFWKVGLSILVLLVAIITYLIIYAM</sequence>
<comment type="caution">
    <text evidence="9">The sequence shown here is derived from an EMBL/GenBank/DDBJ whole genome shotgun (WGS) entry which is preliminary data.</text>
</comment>
<keyword evidence="7" id="KW-1133">Transmembrane helix</keyword>
<proteinExistence type="inferred from homology"/>
<feature type="compositionally biased region" description="Basic residues" evidence="6">
    <location>
        <begin position="498"/>
        <end position="509"/>
    </location>
</feature>
<dbReference type="PANTHER" id="PTHR12360">
    <property type="entry name" value="NUCLEAR TRANSCRIPTION FACTOR, X-BOX BINDING 1 NFX1"/>
    <property type="match status" value="1"/>
</dbReference>
<dbReference type="SMART" id="SM00438">
    <property type="entry name" value="ZnF_NFX"/>
    <property type="match status" value="8"/>
</dbReference>
<dbReference type="AlphaFoldDB" id="A0A8S4QA89"/>
<protein>
    <recommendedName>
        <fullName evidence="8">NF-X1-type domain-containing protein</fullName>
    </recommendedName>
</protein>
<evidence type="ECO:0000256" key="5">
    <source>
        <dbReference type="ARBA" id="ARBA00022833"/>
    </source>
</evidence>
<keyword evidence="5" id="KW-0862">Zinc</keyword>
<evidence type="ECO:0000256" key="1">
    <source>
        <dbReference type="ARBA" id="ARBA00007269"/>
    </source>
</evidence>
<feature type="domain" description="NF-X1-type" evidence="8">
    <location>
        <begin position="346"/>
        <end position="364"/>
    </location>
</feature>
<accession>A0A8S4QA89</accession>
<evidence type="ECO:0000313" key="10">
    <source>
        <dbReference type="Proteomes" id="UP000749559"/>
    </source>
</evidence>
<keyword evidence="3" id="KW-0677">Repeat</keyword>
<evidence type="ECO:0000256" key="7">
    <source>
        <dbReference type="SAM" id="Phobius"/>
    </source>
</evidence>
<dbReference type="GO" id="GO:0008270">
    <property type="term" value="F:zinc ion binding"/>
    <property type="evidence" value="ECO:0007669"/>
    <property type="project" value="UniProtKB-KW"/>
</dbReference>
<keyword evidence="2" id="KW-0479">Metal-binding</keyword>
<feature type="domain" description="NF-X1-type" evidence="8">
    <location>
        <begin position="8"/>
        <end position="27"/>
    </location>
</feature>
<dbReference type="PANTHER" id="PTHR12360:SF1">
    <property type="entry name" value="NF-X1-TYPE ZINC FINGER PROTEIN NFXL1"/>
    <property type="match status" value="1"/>
</dbReference>
<feature type="compositionally biased region" description="Basic and acidic residues" evidence="6">
    <location>
        <begin position="469"/>
        <end position="490"/>
    </location>
</feature>
<comment type="similarity">
    <text evidence="1">Belongs to the NFX1 family.</text>
</comment>
<keyword evidence="7" id="KW-0812">Transmembrane</keyword>
<feature type="region of interest" description="Disordered" evidence="6">
    <location>
        <begin position="469"/>
        <end position="510"/>
    </location>
</feature>
<feature type="domain" description="NF-X1-type" evidence="8">
    <location>
        <begin position="113"/>
        <end position="132"/>
    </location>
</feature>
<name>A0A8S4QA89_OWEFU</name>
<evidence type="ECO:0000256" key="3">
    <source>
        <dbReference type="ARBA" id="ARBA00022737"/>
    </source>
</evidence>
<feature type="transmembrane region" description="Helical" evidence="7">
    <location>
        <begin position="522"/>
        <end position="544"/>
    </location>
</feature>
<feature type="domain" description="NF-X1-type" evidence="8">
    <location>
        <begin position="226"/>
        <end position="271"/>
    </location>
</feature>
<dbReference type="CDD" id="cd06008">
    <property type="entry name" value="NF-X1-zinc-finger"/>
    <property type="match status" value="3"/>
</dbReference>
<keyword evidence="4" id="KW-0863">Zinc-finger</keyword>
<evidence type="ECO:0000256" key="4">
    <source>
        <dbReference type="ARBA" id="ARBA00022771"/>
    </source>
</evidence>
<dbReference type="Pfam" id="PF01422">
    <property type="entry name" value="zf-NF-X1"/>
    <property type="match status" value="8"/>
</dbReference>
<keyword evidence="10" id="KW-1185">Reference proteome</keyword>
<evidence type="ECO:0000256" key="6">
    <source>
        <dbReference type="SAM" id="MobiDB-lite"/>
    </source>
</evidence>
<evidence type="ECO:0000259" key="8">
    <source>
        <dbReference type="SMART" id="SM00438"/>
    </source>
</evidence>
<feature type="non-terminal residue" evidence="9">
    <location>
        <position position="1"/>
    </location>
</feature>
<dbReference type="InterPro" id="IPR000967">
    <property type="entry name" value="Znf_NFX1"/>
</dbReference>
<organism evidence="9 10">
    <name type="scientific">Owenia fusiformis</name>
    <name type="common">Polychaete worm</name>
    <dbReference type="NCBI Taxonomy" id="6347"/>
    <lineage>
        <taxon>Eukaryota</taxon>
        <taxon>Metazoa</taxon>
        <taxon>Spiralia</taxon>
        <taxon>Lophotrochozoa</taxon>
        <taxon>Annelida</taxon>
        <taxon>Polychaeta</taxon>
        <taxon>Sedentaria</taxon>
        <taxon>Canalipalpata</taxon>
        <taxon>Sabellida</taxon>
        <taxon>Oweniida</taxon>
        <taxon>Oweniidae</taxon>
        <taxon>Owenia</taxon>
    </lineage>
</organism>
<feature type="domain" description="NF-X1-type" evidence="8">
    <location>
        <begin position="408"/>
        <end position="429"/>
    </location>
</feature>
<dbReference type="GO" id="GO:0000981">
    <property type="term" value="F:DNA-binding transcription factor activity, RNA polymerase II-specific"/>
    <property type="evidence" value="ECO:0007669"/>
    <property type="project" value="TreeGrafter"/>
</dbReference>
<dbReference type="EMBL" id="CAIIXF020000020">
    <property type="protein sequence ID" value="CAH1802686.1"/>
    <property type="molecule type" value="Genomic_DNA"/>
</dbReference>
<gene>
    <name evidence="9" type="ORF">OFUS_LOCUS26337</name>
</gene>
<feature type="domain" description="NF-X1-type" evidence="8">
    <location>
        <begin position="140"/>
        <end position="159"/>
    </location>
</feature>
<evidence type="ECO:0000256" key="2">
    <source>
        <dbReference type="ARBA" id="ARBA00022723"/>
    </source>
</evidence>
<evidence type="ECO:0000313" key="9">
    <source>
        <dbReference type="EMBL" id="CAH1802686.1"/>
    </source>
</evidence>
<dbReference type="Proteomes" id="UP000749559">
    <property type="component" value="Unassembled WGS sequence"/>
</dbReference>
<feature type="domain" description="NF-X1-type" evidence="8">
    <location>
        <begin position="61"/>
        <end position="80"/>
    </location>
</feature>
<dbReference type="InterPro" id="IPR034078">
    <property type="entry name" value="NFX1_fam"/>
</dbReference>
<keyword evidence="7" id="KW-0472">Membrane</keyword>
<reference evidence="9" key="1">
    <citation type="submission" date="2022-03" db="EMBL/GenBank/DDBJ databases">
        <authorList>
            <person name="Martin C."/>
        </authorList>
    </citation>
    <scope>NUCLEOTIDE SEQUENCE</scope>
</reference>
<dbReference type="OrthoDB" id="536399at2759"/>
<dbReference type="GO" id="GO:0005634">
    <property type="term" value="C:nucleus"/>
    <property type="evidence" value="ECO:0007669"/>
    <property type="project" value="InterPro"/>
</dbReference>